<dbReference type="Gene3D" id="1.20.120.1810">
    <property type="match status" value="1"/>
</dbReference>
<organism evidence="11 13">
    <name type="scientific">Anaerotignum propionicum DSM 1682</name>
    <dbReference type="NCBI Taxonomy" id="991789"/>
    <lineage>
        <taxon>Bacteria</taxon>
        <taxon>Bacillati</taxon>
        <taxon>Bacillota</taxon>
        <taxon>Clostridia</taxon>
        <taxon>Lachnospirales</taxon>
        <taxon>Anaerotignaceae</taxon>
        <taxon>Anaerotignum</taxon>
    </lineage>
</organism>
<comment type="similarity">
    <text evidence="1">Belongs to the sigma-70 factor family.</text>
</comment>
<evidence type="ECO:0000256" key="5">
    <source>
        <dbReference type="ARBA" id="ARBA00023125"/>
    </source>
</evidence>
<accession>A0A0X8VBE0</accession>
<sequence>MDRSVAENKIEEGKGAAQAPESSTIRFGAFKDEDVVTMAQQGNAQAEEYLMDKFKPLVKARSRAYFLIGADSEDIIQEGMIGLYKAVRDFNVERNTSFCGFAELCVNRQMITAIKAATRYKHQPLNSYISLNKPVFDDDSDQTYIDLLQEGELLNPEALFIGQENKDFIESQMVKNLSGFETKVLALYLQGRSYFEIAKSLKKNEKSIDNALQRVKKKMERFLEQNSIDETKTM</sequence>
<dbReference type="NCBIfam" id="NF006148">
    <property type="entry name" value="PRK08295.1-5"/>
    <property type="match status" value="1"/>
</dbReference>
<dbReference type="PROSITE" id="PS00715">
    <property type="entry name" value="SIGMA70_1"/>
    <property type="match status" value="1"/>
</dbReference>
<dbReference type="PANTHER" id="PTHR30385">
    <property type="entry name" value="SIGMA FACTOR F FLAGELLAR"/>
    <property type="match status" value="1"/>
</dbReference>
<comment type="function">
    <text evidence="7">Sigma factors are initiation factors that promote the attachment of RNA polymerase to specific initiation sites and are then released. Sigma-S contributes to the protection against external stress, thus playing a role in cellular fitness and survival.</text>
</comment>
<dbReference type="InterPro" id="IPR014284">
    <property type="entry name" value="RNA_pol_sigma-70_dom"/>
</dbReference>
<evidence type="ECO:0000256" key="7">
    <source>
        <dbReference type="ARBA" id="ARBA00024701"/>
    </source>
</evidence>
<dbReference type="SUPFAM" id="SSF88946">
    <property type="entry name" value="Sigma2 domain of RNA polymerase sigma factors"/>
    <property type="match status" value="1"/>
</dbReference>
<feature type="compositionally biased region" description="Basic and acidic residues" evidence="8">
    <location>
        <begin position="1"/>
        <end position="14"/>
    </location>
</feature>
<reference evidence="13" key="4">
    <citation type="submission" date="2016-11" db="EMBL/GenBank/DDBJ databases">
        <authorList>
            <person name="Jaros S."/>
            <person name="Januszkiewicz K."/>
            <person name="Wedrychowicz H."/>
        </authorList>
    </citation>
    <scope>NUCLEOTIDE SEQUENCE [LARGE SCALE GENOMIC DNA]</scope>
    <source>
        <strain evidence="13">DSM 1682</strain>
    </source>
</reference>
<evidence type="ECO:0000313" key="13">
    <source>
        <dbReference type="Proteomes" id="UP000184204"/>
    </source>
</evidence>
<dbReference type="NCBIfam" id="TIGR02937">
    <property type="entry name" value="sigma70-ECF"/>
    <property type="match status" value="1"/>
</dbReference>
<dbReference type="RefSeq" id="WP_082754342.1">
    <property type="nucleotide sequence ID" value="NZ_CP014223.1"/>
</dbReference>
<proteinExistence type="inferred from homology"/>
<dbReference type="PANTHER" id="PTHR30385:SF1">
    <property type="entry name" value="RNA POLYMERASE SIGMA-H FACTOR"/>
    <property type="match status" value="1"/>
</dbReference>
<dbReference type="GO" id="GO:0006352">
    <property type="term" value="P:DNA-templated transcription initiation"/>
    <property type="evidence" value="ECO:0007669"/>
    <property type="project" value="InterPro"/>
</dbReference>
<keyword evidence="6" id="KW-0804">Transcription</keyword>
<dbReference type="OrthoDB" id="9783788at2"/>
<reference evidence="10 12" key="1">
    <citation type="journal article" date="2016" name="Genome Announc.">
        <title>Complete Genome Sequence of the Amino Acid-Fermenting Clostridium propionicum X2 (DSM 1682).</title>
        <authorList>
            <person name="Poehlein A."/>
            <person name="Schlien K."/>
            <person name="Chowdhury N.P."/>
            <person name="Gottschalk G."/>
            <person name="Buckel W."/>
            <person name="Daniel R."/>
        </authorList>
    </citation>
    <scope>NUCLEOTIDE SEQUENCE [LARGE SCALE GENOMIC DNA]</scope>
    <source>
        <strain evidence="10 12">X2</strain>
    </source>
</reference>
<dbReference type="EMBL" id="FQUA01000022">
    <property type="protein sequence ID" value="SHF15607.1"/>
    <property type="molecule type" value="Genomic_DNA"/>
</dbReference>
<evidence type="ECO:0000313" key="11">
    <source>
        <dbReference type="EMBL" id="SHF15607.1"/>
    </source>
</evidence>
<evidence type="ECO:0000313" key="10">
    <source>
        <dbReference type="EMBL" id="AMJ41818.1"/>
    </source>
</evidence>
<dbReference type="AlphaFoldDB" id="A0A0X8VBE0"/>
<dbReference type="GO" id="GO:0003677">
    <property type="term" value="F:DNA binding"/>
    <property type="evidence" value="ECO:0007669"/>
    <property type="project" value="UniProtKB-KW"/>
</dbReference>
<evidence type="ECO:0000256" key="4">
    <source>
        <dbReference type="ARBA" id="ARBA00023082"/>
    </source>
</evidence>
<keyword evidence="12" id="KW-1185">Reference proteome</keyword>
<evidence type="ECO:0000259" key="9">
    <source>
        <dbReference type="PROSITE" id="PS00715"/>
    </source>
</evidence>
<dbReference type="InterPro" id="IPR013325">
    <property type="entry name" value="RNA_pol_sigma_r2"/>
</dbReference>
<dbReference type="Proteomes" id="UP000184204">
    <property type="component" value="Unassembled WGS sequence"/>
</dbReference>
<dbReference type="SUPFAM" id="SSF46894">
    <property type="entry name" value="C-terminal effector domain of the bipartite response regulators"/>
    <property type="match status" value="1"/>
</dbReference>
<dbReference type="NCBIfam" id="NF006145">
    <property type="entry name" value="PRK08295.1-2"/>
    <property type="match status" value="1"/>
</dbReference>
<dbReference type="InterPro" id="IPR016032">
    <property type="entry name" value="Sig_transdc_resp-reg_C-effctor"/>
</dbReference>
<reference evidence="11" key="3">
    <citation type="submission" date="2016-11" db="EMBL/GenBank/DDBJ databases">
        <authorList>
            <person name="Varghese N."/>
            <person name="Submissions S."/>
        </authorList>
    </citation>
    <scope>NUCLEOTIDE SEQUENCE</scope>
    <source>
        <strain evidence="11">DSM 1682</strain>
    </source>
</reference>
<dbReference type="NCBIfam" id="NF006147">
    <property type="entry name" value="PRK08295.1-4"/>
    <property type="match status" value="1"/>
</dbReference>
<evidence type="ECO:0000256" key="3">
    <source>
        <dbReference type="ARBA" id="ARBA00023015"/>
    </source>
</evidence>
<dbReference type="InterPro" id="IPR036388">
    <property type="entry name" value="WH-like_DNA-bd_sf"/>
</dbReference>
<dbReference type="Pfam" id="PF04542">
    <property type="entry name" value="Sigma70_r2"/>
    <property type="match status" value="1"/>
</dbReference>
<evidence type="ECO:0000256" key="8">
    <source>
        <dbReference type="SAM" id="MobiDB-lite"/>
    </source>
</evidence>
<keyword evidence="5" id="KW-0238">DNA-binding</keyword>
<evidence type="ECO:0000256" key="2">
    <source>
        <dbReference type="ARBA" id="ARBA00021245"/>
    </source>
</evidence>
<protein>
    <recommendedName>
        <fullName evidence="2">RNA polymerase sigma factor SigS</fullName>
    </recommendedName>
</protein>
<gene>
    <name evidence="10" type="primary">sigH</name>
    <name evidence="10" type="ORF">CPRO_22410</name>
    <name evidence="11" type="ORF">SAMN02745151_02962</name>
</gene>
<feature type="domain" description="RNA polymerase sigma-70" evidence="9">
    <location>
        <begin position="74"/>
        <end position="87"/>
    </location>
</feature>
<keyword evidence="4" id="KW-0731">Sigma factor</keyword>
<name>A0A0X8VBE0_ANAPI</name>
<feature type="region of interest" description="Disordered" evidence="8">
    <location>
        <begin position="1"/>
        <end position="21"/>
    </location>
</feature>
<dbReference type="Proteomes" id="UP000068026">
    <property type="component" value="Chromosome"/>
</dbReference>
<dbReference type="EMBL" id="CP014223">
    <property type="protein sequence ID" value="AMJ41818.1"/>
    <property type="molecule type" value="Genomic_DNA"/>
</dbReference>
<dbReference type="InterPro" id="IPR016371">
    <property type="entry name" value="RNA_pol_sigma-H_factor"/>
</dbReference>
<reference evidence="12" key="2">
    <citation type="submission" date="2016-01" db="EMBL/GenBank/DDBJ databases">
        <authorList>
            <person name="Poehlein A."/>
            <person name="Schlien K."/>
            <person name="Gottschalk G."/>
            <person name="Buckel W."/>
            <person name="Daniel R."/>
        </authorList>
    </citation>
    <scope>NUCLEOTIDE SEQUENCE [LARGE SCALE GENOMIC DNA]</scope>
    <source>
        <strain evidence="12">X2</strain>
    </source>
</reference>
<evidence type="ECO:0000256" key="1">
    <source>
        <dbReference type="ARBA" id="ARBA00007788"/>
    </source>
</evidence>
<dbReference type="PIRSF" id="PIRSF002939">
    <property type="entry name" value="RNA_polymerase_sigma-H_factor"/>
    <property type="match status" value="1"/>
</dbReference>
<dbReference type="InterPro" id="IPR007627">
    <property type="entry name" value="RNA_pol_sigma70_r2"/>
</dbReference>
<evidence type="ECO:0000256" key="6">
    <source>
        <dbReference type="ARBA" id="ARBA00023163"/>
    </source>
</evidence>
<dbReference type="GO" id="GO:0016987">
    <property type="term" value="F:sigma factor activity"/>
    <property type="evidence" value="ECO:0007669"/>
    <property type="project" value="UniProtKB-KW"/>
</dbReference>
<dbReference type="Gene3D" id="1.10.10.10">
    <property type="entry name" value="Winged helix-like DNA-binding domain superfamily/Winged helix DNA-binding domain"/>
    <property type="match status" value="1"/>
</dbReference>
<dbReference type="KEGG" id="cpro:CPRO_22410"/>
<evidence type="ECO:0000313" key="12">
    <source>
        <dbReference type="Proteomes" id="UP000068026"/>
    </source>
</evidence>
<dbReference type="InterPro" id="IPR000943">
    <property type="entry name" value="RNA_pol_sigma70"/>
</dbReference>
<keyword evidence="3" id="KW-0805">Transcription regulation</keyword>